<gene>
    <name evidence="3" type="ORF">GCM10025751_03110</name>
</gene>
<comment type="caution">
    <text evidence="3">The sequence shown here is derived from an EMBL/GenBank/DDBJ whole genome shotgun (WGS) entry which is preliminary data.</text>
</comment>
<proteinExistence type="predicted"/>
<evidence type="ECO:0000256" key="2">
    <source>
        <dbReference type="SAM" id="Phobius"/>
    </source>
</evidence>
<protein>
    <submittedName>
        <fullName evidence="3">Uncharacterized protein</fullName>
    </submittedName>
</protein>
<name>A0AAV3UBG9_9EURY</name>
<dbReference type="AlphaFoldDB" id="A0AAV3UBG9"/>
<dbReference type="RefSeq" id="WP_227775057.1">
    <property type="nucleotide sequence ID" value="NZ_BAABKX010000001.1"/>
</dbReference>
<dbReference type="Proteomes" id="UP001501729">
    <property type="component" value="Unassembled WGS sequence"/>
</dbReference>
<sequence length="85" mass="9396">MSKDVPTRERSVRERGTFANHGDDPTLASYLSSLFLLLSVPSFILLAYGGYWYGLYEYGTILSVFGGLLVGSIALTFTVMHVVTR</sequence>
<evidence type="ECO:0000313" key="3">
    <source>
        <dbReference type="EMBL" id="GAA5041201.1"/>
    </source>
</evidence>
<keyword evidence="4" id="KW-1185">Reference proteome</keyword>
<keyword evidence="2" id="KW-1133">Transmembrane helix</keyword>
<feature type="transmembrane region" description="Helical" evidence="2">
    <location>
        <begin position="34"/>
        <end position="54"/>
    </location>
</feature>
<accession>A0AAV3UBG9</accession>
<evidence type="ECO:0000313" key="4">
    <source>
        <dbReference type="Proteomes" id="UP001501729"/>
    </source>
</evidence>
<keyword evidence="2" id="KW-0812">Transmembrane</keyword>
<evidence type="ECO:0000256" key="1">
    <source>
        <dbReference type="SAM" id="MobiDB-lite"/>
    </source>
</evidence>
<organism evidence="3 4">
    <name type="scientific">Haladaptatus pallidirubidus</name>
    <dbReference type="NCBI Taxonomy" id="1008152"/>
    <lineage>
        <taxon>Archaea</taxon>
        <taxon>Methanobacteriati</taxon>
        <taxon>Methanobacteriota</taxon>
        <taxon>Stenosarchaea group</taxon>
        <taxon>Halobacteria</taxon>
        <taxon>Halobacteriales</taxon>
        <taxon>Haladaptataceae</taxon>
        <taxon>Haladaptatus</taxon>
    </lineage>
</organism>
<keyword evidence="2" id="KW-0472">Membrane</keyword>
<dbReference type="EMBL" id="BAABKX010000001">
    <property type="protein sequence ID" value="GAA5041201.1"/>
    <property type="molecule type" value="Genomic_DNA"/>
</dbReference>
<feature type="region of interest" description="Disordered" evidence="1">
    <location>
        <begin position="1"/>
        <end position="22"/>
    </location>
</feature>
<feature type="transmembrane region" description="Helical" evidence="2">
    <location>
        <begin position="60"/>
        <end position="83"/>
    </location>
</feature>
<reference evidence="3 4" key="1">
    <citation type="journal article" date="2019" name="Int. J. Syst. Evol. Microbiol.">
        <title>The Global Catalogue of Microorganisms (GCM) 10K type strain sequencing project: providing services to taxonomists for standard genome sequencing and annotation.</title>
        <authorList>
            <consortium name="The Broad Institute Genomics Platform"/>
            <consortium name="The Broad Institute Genome Sequencing Center for Infectious Disease"/>
            <person name="Wu L."/>
            <person name="Ma J."/>
        </authorList>
    </citation>
    <scope>NUCLEOTIDE SEQUENCE [LARGE SCALE GENOMIC DNA]</scope>
    <source>
        <strain evidence="3 4">JCM 17504</strain>
    </source>
</reference>
<dbReference type="GeneID" id="68615009"/>